<dbReference type="AlphaFoldDB" id="A0A0F3GX42"/>
<dbReference type="Proteomes" id="UP000033423">
    <property type="component" value="Unassembled WGS sequence"/>
</dbReference>
<proteinExistence type="predicted"/>
<protein>
    <submittedName>
        <fullName evidence="1">Uncharacterized protein</fullName>
    </submittedName>
</protein>
<organism evidence="1 2">
    <name type="scientific">Candidatus Magnetobacterium bavaricum</name>
    <dbReference type="NCBI Taxonomy" id="29290"/>
    <lineage>
        <taxon>Bacteria</taxon>
        <taxon>Pseudomonadati</taxon>
        <taxon>Nitrospirota</taxon>
        <taxon>Thermodesulfovibrionia</taxon>
        <taxon>Thermodesulfovibrionales</taxon>
        <taxon>Candidatus Magnetobacteriaceae</taxon>
        <taxon>Candidatus Magnetobacterium</taxon>
    </lineage>
</organism>
<evidence type="ECO:0000313" key="1">
    <source>
        <dbReference type="EMBL" id="KJU86539.1"/>
    </source>
</evidence>
<accession>A0A0F3GX42</accession>
<evidence type="ECO:0000313" key="2">
    <source>
        <dbReference type="Proteomes" id="UP000033423"/>
    </source>
</evidence>
<reference evidence="1 2" key="1">
    <citation type="submission" date="2015-02" db="EMBL/GenBank/DDBJ databases">
        <title>Single-cell genomics of uncultivated deep-branching MTB reveals a conserved set of magnetosome genes.</title>
        <authorList>
            <person name="Kolinko S."/>
            <person name="Richter M."/>
            <person name="Glockner F.O."/>
            <person name="Brachmann A."/>
            <person name="Schuler D."/>
        </authorList>
    </citation>
    <scope>NUCLEOTIDE SEQUENCE [LARGE SCALE GENOMIC DNA]</scope>
    <source>
        <strain evidence="1">TM-1</strain>
    </source>
</reference>
<dbReference type="EMBL" id="LACI01000553">
    <property type="protein sequence ID" value="KJU86539.1"/>
    <property type="molecule type" value="Genomic_DNA"/>
</dbReference>
<gene>
    <name evidence="1" type="ORF">MBAV_001265</name>
</gene>
<keyword evidence="2" id="KW-1185">Reference proteome</keyword>
<comment type="caution">
    <text evidence="1">The sequence shown here is derived from an EMBL/GenBank/DDBJ whole genome shotgun (WGS) entry which is preliminary data.</text>
</comment>
<name>A0A0F3GX42_9BACT</name>
<sequence length="65" mass="7197">MNKDNAEGMKSIFYDLSSTTFTGSHCVLMKWGHCKEGYFNHVVLAIVVNRDGLAVLLGGIAWGHR</sequence>